<evidence type="ECO:0000313" key="11">
    <source>
        <dbReference type="Proteomes" id="UP000006094"/>
    </source>
</evidence>
<evidence type="ECO:0000256" key="9">
    <source>
        <dbReference type="RuleBase" id="RU363064"/>
    </source>
</evidence>
<evidence type="ECO:0000256" key="2">
    <source>
        <dbReference type="ARBA" id="ARBA00009261"/>
    </source>
</evidence>
<evidence type="ECO:0000256" key="4">
    <source>
        <dbReference type="ARBA" id="ARBA00022475"/>
    </source>
</evidence>
<feature type="transmembrane region" description="Helical" evidence="9">
    <location>
        <begin position="83"/>
        <end position="103"/>
    </location>
</feature>
<keyword evidence="11" id="KW-1185">Reference proteome</keyword>
<feature type="transmembrane region" description="Helical" evidence="9">
    <location>
        <begin position="20"/>
        <end position="39"/>
    </location>
</feature>
<feature type="transmembrane region" description="Helical" evidence="9">
    <location>
        <begin position="185"/>
        <end position="201"/>
    </location>
</feature>
<dbReference type="GO" id="GO:0005283">
    <property type="term" value="F:amino acid:sodium symporter activity"/>
    <property type="evidence" value="ECO:0007669"/>
    <property type="project" value="InterPro"/>
</dbReference>
<evidence type="ECO:0000256" key="7">
    <source>
        <dbReference type="ARBA" id="ARBA00022989"/>
    </source>
</evidence>
<dbReference type="Pfam" id="PF01235">
    <property type="entry name" value="Na_Ala_symp"/>
    <property type="match status" value="1"/>
</dbReference>
<keyword evidence="5 9" id="KW-0812">Transmembrane</keyword>
<keyword evidence="7 9" id="KW-1133">Transmembrane helix</keyword>
<proteinExistence type="inferred from homology"/>
<dbReference type="RefSeq" id="WP_014968486.1">
    <property type="nucleotide sequence ID" value="NC_018664.1"/>
</dbReference>
<dbReference type="KEGG" id="cad:Curi_c23530"/>
<protein>
    <submittedName>
        <fullName evidence="10">Sodium:alanine symporter family protein</fullName>
    </submittedName>
</protein>
<dbReference type="eggNOG" id="COG1115">
    <property type="taxonomic scope" value="Bacteria"/>
</dbReference>
<feature type="transmembrane region" description="Helical" evidence="9">
    <location>
        <begin position="301"/>
        <end position="321"/>
    </location>
</feature>
<dbReference type="OrthoDB" id="9804874at2"/>
<evidence type="ECO:0000256" key="3">
    <source>
        <dbReference type="ARBA" id="ARBA00022448"/>
    </source>
</evidence>
<accession>K0B2L5</accession>
<dbReference type="GO" id="GO:0005886">
    <property type="term" value="C:plasma membrane"/>
    <property type="evidence" value="ECO:0007669"/>
    <property type="project" value="UniProtKB-SubCell"/>
</dbReference>
<gene>
    <name evidence="10" type="ordered locus">Curi_c23530</name>
</gene>
<organism evidence="10 11">
    <name type="scientific">Gottschalkia acidurici (strain ATCC 7906 / DSM 604 / BCRC 14475 / CIP 104303 / KCTC 5404 / NCIMB 10678 / 9a)</name>
    <name type="common">Clostridium acidurici</name>
    <dbReference type="NCBI Taxonomy" id="1128398"/>
    <lineage>
        <taxon>Bacteria</taxon>
        <taxon>Bacillati</taxon>
        <taxon>Bacillota</taxon>
        <taxon>Tissierellia</taxon>
        <taxon>Tissierellales</taxon>
        <taxon>Gottschalkiaceae</taxon>
        <taxon>Gottschalkia</taxon>
    </lineage>
</organism>
<comment type="subcellular location">
    <subcellularLocation>
        <location evidence="1 9">Cell membrane</location>
        <topology evidence="1 9">Multi-pass membrane protein</topology>
    </subcellularLocation>
</comment>
<evidence type="ECO:0000256" key="8">
    <source>
        <dbReference type="ARBA" id="ARBA00023136"/>
    </source>
</evidence>
<feature type="transmembrane region" description="Helical" evidence="9">
    <location>
        <begin position="389"/>
        <end position="406"/>
    </location>
</feature>
<dbReference type="NCBIfam" id="TIGR00835">
    <property type="entry name" value="agcS"/>
    <property type="match status" value="1"/>
</dbReference>
<evidence type="ECO:0000313" key="10">
    <source>
        <dbReference type="EMBL" id="AFS79352.1"/>
    </source>
</evidence>
<comment type="similarity">
    <text evidence="2 9">Belongs to the alanine or glycine:cation symporter (AGCS) (TC 2.A.25) family.</text>
</comment>
<dbReference type="Proteomes" id="UP000006094">
    <property type="component" value="Chromosome"/>
</dbReference>
<feature type="transmembrane region" description="Helical" evidence="9">
    <location>
        <begin position="341"/>
        <end position="369"/>
    </location>
</feature>
<dbReference type="AlphaFoldDB" id="K0B2L5"/>
<keyword evidence="8 9" id="KW-0472">Membrane</keyword>
<name>K0B2L5_GOTA9</name>
<reference evidence="10 11" key="1">
    <citation type="journal article" date="2012" name="PLoS ONE">
        <title>The purine-utilizing bacterium Clostridium acidurici 9a: a genome-guided metabolic reconsideration.</title>
        <authorList>
            <person name="Hartwich K."/>
            <person name="Poehlein A."/>
            <person name="Daniel R."/>
        </authorList>
    </citation>
    <scope>NUCLEOTIDE SEQUENCE [LARGE SCALE GENOMIC DNA]</scope>
    <source>
        <strain evidence="11">ATCC 7906 / DSM 604 / BCRC 14475 / CIP 104303 / KCTC 5404 / NCIMB 10678 / 9a</strain>
    </source>
</reference>
<keyword evidence="3 9" id="KW-0813">Transport</keyword>
<evidence type="ECO:0000256" key="1">
    <source>
        <dbReference type="ARBA" id="ARBA00004651"/>
    </source>
</evidence>
<dbReference type="PRINTS" id="PR00175">
    <property type="entry name" value="NAALASMPORT"/>
</dbReference>
<evidence type="ECO:0000256" key="6">
    <source>
        <dbReference type="ARBA" id="ARBA00022847"/>
    </source>
</evidence>
<dbReference type="PANTHER" id="PTHR30330:SF1">
    <property type="entry name" value="AMINO-ACID CARRIER PROTEIN ALST"/>
    <property type="match status" value="1"/>
</dbReference>
<dbReference type="HOGENOM" id="CLU_024867_0_1_9"/>
<dbReference type="EMBL" id="CP003326">
    <property type="protein sequence ID" value="AFS79352.1"/>
    <property type="molecule type" value="Genomic_DNA"/>
</dbReference>
<dbReference type="InterPro" id="IPR001463">
    <property type="entry name" value="Na/Ala_symport"/>
</dbReference>
<keyword evidence="4 9" id="KW-1003">Cell membrane</keyword>
<feature type="transmembrane region" description="Helical" evidence="9">
    <location>
        <begin position="213"/>
        <end position="230"/>
    </location>
</feature>
<feature type="transmembrane region" description="Helical" evidence="9">
    <location>
        <begin position="412"/>
        <end position="433"/>
    </location>
</feature>
<dbReference type="Gene3D" id="1.20.1740.10">
    <property type="entry name" value="Amino acid/polyamine transporter I"/>
    <property type="match status" value="1"/>
</dbReference>
<keyword evidence="6 9" id="KW-0769">Symport</keyword>
<dbReference type="PANTHER" id="PTHR30330">
    <property type="entry name" value="AGSS FAMILY TRANSPORTER, SODIUM-ALANINE"/>
    <property type="match status" value="1"/>
</dbReference>
<dbReference type="FunFam" id="1.20.1740.10:FF:000004">
    <property type="entry name" value="Sodium:alanine symporter family protein"/>
    <property type="match status" value="1"/>
</dbReference>
<sequence length="452" mass="49482">MKLVEVIVNYVNDVFWGKNILAVLLLLAGIYFTIRTRFLPFRKFKEMIRVITEKNTITDDGESISSFQAFCVSTASRVGAGNLAGVVAAISIGGSGSIFWMWIVALVGSSSAFIESTLAQIYKEKDPETGEYRGGPAYYMEKALNKRWMGVLFAISGLICWAGVSQVMSNTMTESLYNIFKIDKLLIISVLTVLGAIIIFGKKDKIAKVLEKLVPIMATLYLVVVIFIILKNITLIPSVILEIVENAFGIKQAVAGGIGVVIREGVKRGLFSNEAGSGNAPCAAAAADVSHPVKQGLIQSLGVFVDTLLICSATAFIILLADKSVTKGLVGMEMLQKATEYHIGGIGQYFIALILLLFCFSTFLGILYYAKPNIAFLYDKKIGQEIYKVFALIMFFLGGLSKYNFVWALADFGLGLMTVINLCAIIPLSKIAIESLKDYEMNYEKKKKSKII</sequence>
<feature type="transmembrane region" description="Helical" evidence="9">
    <location>
        <begin position="148"/>
        <end position="164"/>
    </location>
</feature>
<evidence type="ECO:0000256" key="5">
    <source>
        <dbReference type="ARBA" id="ARBA00022692"/>
    </source>
</evidence>